<dbReference type="dictyBase" id="DDB_G0279581"/>
<reference evidence="1 2" key="1">
    <citation type="journal article" date="2005" name="Nature">
        <title>The genome of the social amoeba Dictyostelium discoideum.</title>
        <authorList>
            <consortium name="The Dictyostelium discoideum Sequencing Consortium"/>
            <person name="Eichinger L."/>
            <person name="Pachebat J.A."/>
            <person name="Glockner G."/>
            <person name="Rajandream M.A."/>
            <person name="Sucgang R."/>
            <person name="Berriman M."/>
            <person name="Song J."/>
            <person name="Olsen R."/>
            <person name="Szafranski K."/>
            <person name="Xu Q."/>
            <person name="Tunggal B."/>
            <person name="Kummerfeld S."/>
            <person name="Madera M."/>
            <person name="Konfortov B.A."/>
            <person name="Rivero F."/>
            <person name="Bankier A.T."/>
            <person name="Lehmann R."/>
            <person name="Hamlin N."/>
            <person name="Davies R."/>
            <person name="Gaudet P."/>
            <person name="Fey P."/>
            <person name="Pilcher K."/>
            <person name="Chen G."/>
            <person name="Saunders D."/>
            <person name="Sodergren E."/>
            <person name="Davis P."/>
            <person name="Kerhornou A."/>
            <person name="Nie X."/>
            <person name="Hall N."/>
            <person name="Anjard C."/>
            <person name="Hemphill L."/>
            <person name="Bason N."/>
            <person name="Farbrother P."/>
            <person name="Desany B."/>
            <person name="Just E."/>
            <person name="Morio T."/>
            <person name="Rost R."/>
            <person name="Churcher C."/>
            <person name="Cooper J."/>
            <person name="Haydock S."/>
            <person name="van Driessche N."/>
            <person name="Cronin A."/>
            <person name="Goodhead I."/>
            <person name="Muzny D."/>
            <person name="Mourier T."/>
            <person name="Pain A."/>
            <person name="Lu M."/>
            <person name="Harper D."/>
            <person name="Lindsay R."/>
            <person name="Hauser H."/>
            <person name="James K."/>
            <person name="Quiles M."/>
            <person name="Madan Babu M."/>
            <person name="Saito T."/>
            <person name="Buchrieser C."/>
            <person name="Wardroper A."/>
            <person name="Felder M."/>
            <person name="Thangavelu M."/>
            <person name="Johnson D."/>
            <person name="Knights A."/>
            <person name="Loulseged H."/>
            <person name="Mungall K."/>
            <person name="Oliver K."/>
            <person name="Price C."/>
            <person name="Quail M.A."/>
            <person name="Urushihara H."/>
            <person name="Hernandez J."/>
            <person name="Rabbinowitsch E."/>
            <person name="Steffen D."/>
            <person name="Sanders M."/>
            <person name="Ma J."/>
            <person name="Kohara Y."/>
            <person name="Sharp S."/>
            <person name="Simmonds M."/>
            <person name="Spiegler S."/>
            <person name="Tivey A."/>
            <person name="Sugano S."/>
            <person name="White B."/>
            <person name="Walker D."/>
            <person name="Woodward J."/>
            <person name="Winckler T."/>
            <person name="Tanaka Y."/>
            <person name="Shaulsky G."/>
            <person name="Schleicher M."/>
            <person name="Weinstock G."/>
            <person name="Rosenthal A."/>
            <person name="Cox E.C."/>
            <person name="Chisholm R.L."/>
            <person name="Gibbs R."/>
            <person name="Loomis W.F."/>
            <person name="Platzer M."/>
            <person name="Kay R.R."/>
            <person name="Williams J."/>
            <person name="Dear P.H."/>
            <person name="Noegel A.A."/>
            <person name="Barrell B."/>
            <person name="Kuspa A."/>
        </authorList>
    </citation>
    <scope>NUCLEOTIDE SEQUENCE [LARGE SCALE GENOMIC DNA]</scope>
    <source>
        <strain evidence="1 2">AX4</strain>
    </source>
</reference>
<dbReference type="VEuPathDB" id="AmoebaDB:DDB_G0279581"/>
<accession>Q54WK6</accession>
<sequence>MVSFTEYISNDEKQYKTKDLSIFDKQPVGCGLGENELDIETKLNENNIPTHLYVLYEAKMKIFEHALPPLGERSGSIISYPICCEKSSTSNFGIEKF</sequence>
<name>Q54WK6_DICDI</name>
<dbReference type="Proteomes" id="UP000002195">
    <property type="component" value="Unassembled WGS sequence"/>
</dbReference>
<organism evidence="1 2">
    <name type="scientific">Dictyostelium discoideum</name>
    <name type="common">Social amoeba</name>
    <dbReference type="NCBI Taxonomy" id="44689"/>
    <lineage>
        <taxon>Eukaryota</taxon>
        <taxon>Amoebozoa</taxon>
        <taxon>Evosea</taxon>
        <taxon>Eumycetozoa</taxon>
        <taxon>Dictyostelia</taxon>
        <taxon>Dictyosteliales</taxon>
        <taxon>Dictyosteliaceae</taxon>
        <taxon>Dictyostelium</taxon>
    </lineage>
</organism>
<dbReference type="EMBL" id="AAFI02000031">
    <property type="protein sequence ID" value="EAL67729.1"/>
    <property type="molecule type" value="Genomic_DNA"/>
</dbReference>
<protein>
    <submittedName>
        <fullName evidence="1">Uncharacterized protein</fullName>
    </submittedName>
</protein>
<dbReference type="GeneID" id="8622121"/>
<evidence type="ECO:0000313" key="2">
    <source>
        <dbReference type="Proteomes" id="UP000002195"/>
    </source>
</evidence>
<dbReference type="AlphaFoldDB" id="Q54WK6"/>
<evidence type="ECO:0000313" key="1">
    <source>
        <dbReference type="EMBL" id="EAL67729.1"/>
    </source>
</evidence>
<dbReference type="RefSeq" id="XP_641711.1">
    <property type="nucleotide sequence ID" value="XM_636619.1"/>
</dbReference>
<dbReference type="HOGENOM" id="CLU_2351056_0_0_1"/>
<gene>
    <name evidence="1" type="ORF">DDB_G0279581</name>
</gene>
<comment type="caution">
    <text evidence="1">The sequence shown here is derived from an EMBL/GenBank/DDBJ whole genome shotgun (WGS) entry which is preliminary data.</text>
</comment>
<dbReference type="PaxDb" id="44689-DDB0205860"/>
<dbReference type="KEGG" id="ddi:DDB_G0279581"/>
<proteinExistence type="predicted"/>
<dbReference type="InParanoid" id="Q54WK6"/>
<keyword evidence="2" id="KW-1185">Reference proteome</keyword>